<protein>
    <recommendedName>
        <fullName evidence="3">Peptidyl-prolyl cis-trans isomerase</fullName>
    </recommendedName>
</protein>
<reference evidence="1 2" key="1">
    <citation type="submission" date="2021-12" db="EMBL/GenBank/DDBJ databases">
        <title>Genome sequencing of bacteria with rrn-lacking chromosome and rrn-plasmid.</title>
        <authorList>
            <person name="Anda M."/>
            <person name="Iwasaki W."/>
        </authorList>
    </citation>
    <scope>NUCLEOTIDE SEQUENCE [LARGE SCALE GENOMIC DNA]</scope>
    <source>
        <strain evidence="1 2">NBRC 101262</strain>
    </source>
</reference>
<evidence type="ECO:0000313" key="1">
    <source>
        <dbReference type="EMBL" id="BDD00030.1"/>
    </source>
</evidence>
<name>A0ABM7VGD5_9BACT</name>
<proteinExistence type="predicted"/>
<keyword evidence="2" id="KW-1185">Reference proteome</keyword>
<evidence type="ECO:0000313" key="2">
    <source>
        <dbReference type="Proteomes" id="UP001354989"/>
    </source>
</evidence>
<dbReference type="EMBL" id="AP025292">
    <property type="protein sequence ID" value="BDD00030.1"/>
    <property type="molecule type" value="Genomic_DNA"/>
</dbReference>
<sequence>MNYRKYISKYYKIWGGCILLQLSSCQYFNPKESGVGQRIVVATVGDKQLHLEDLNDGSLHRGTDKDSVENLHRLANAWVKHQLLIQQAESEGIDLSEINRRVEAYRKSLLVYEFKKRYVRRHMQSNVSESEIDDYFTKNKANFELKQNIVRGTFVQLPKSSPQLKNFRKWFRSSKSADQDKLKAYCFQYATNYALDEEQWVAFDELVKNTPFGEVENKGNFLKKNTFAERSTDEMIYFLKIKEFRGLEEVPPLSFVREQVADIVRNKRKVELLKNLEKEIYNRAERNHEIEIFPTAAK</sequence>
<dbReference type="Proteomes" id="UP001354989">
    <property type="component" value="Chromosome"/>
</dbReference>
<accession>A0ABM7VGD5</accession>
<dbReference type="RefSeq" id="WP_332922431.1">
    <property type="nucleotide sequence ID" value="NZ_AP025292.1"/>
</dbReference>
<organism evidence="1 2">
    <name type="scientific">Persicobacter psychrovividus</name>
    <dbReference type="NCBI Taxonomy" id="387638"/>
    <lineage>
        <taxon>Bacteria</taxon>
        <taxon>Pseudomonadati</taxon>
        <taxon>Bacteroidota</taxon>
        <taxon>Cytophagia</taxon>
        <taxon>Cytophagales</taxon>
        <taxon>Persicobacteraceae</taxon>
        <taxon>Persicobacter</taxon>
    </lineage>
</organism>
<evidence type="ECO:0008006" key="3">
    <source>
        <dbReference type="Google" id="ProtNLM"/>
    </source>
</evidence>
<gene>
    <name evidence="1" type="ORF">PEPS_23100</name>
</gene>